<protein>
    <submittedName>
        <fullName evidence="2">Uncharacterized protein</fullName>
    </submittedName>
</protein>
<dbReference type="Proteomes" id="UP001278500">
    <property type="component" value="Unassembled WGS sequence"/>
</dbReference>
<evidence type="ECO:0000256" key="1">
    <source>
        <dbReference type="SAM" id="Phobius"/>
    </source>
</evidence>
<evidence type="ECO:0000313" key="3">
    <source>
        <dbReference type="Proteomes" id="UP001278500"/>
    </source>
</evidence>
<reference evidence="2" key="1">
    <citation type="journal article" date="2023" name="Mol. Phylogenet. Evol.">
        <title>Genome-scale phylogeny and comparative genomics of the fungal order Sordariales.</title>
        <authorList>
            <person name="Hensen N."/>
            <person name="Bonometti L."/>
            <person name="Westerberg I."/>
            <person name="Brannstrom I.O."/>
            <person name="Guillou S."/>
            <person name="Cros-Aarteil S."/>
            <person name="Calhoun S."/>
            <person name="Haridas S."/>
            <person name="Kuo A."/>
            <person name="Mondo S."/>
            <person name="Pangilinan J."/>
            <person name="Riley R."/>
            <person name="LaButti K."/>
            <person name="Andreopoulos B."/>
            <person name="Lipzen A."/>
            <person name="Chen C."/>
            <person name="Yan M."/>
            <person name="Daum C."/>
            <person name="Ng V."/>
            <person name="Clum A."/>
            <person name="Steindorff A."/>
            <person name="Ohm R.A."/>
            <person name="Martin F."/>
            <person name="Silar P."/>
            <person name="Natvig D.O."/>
            <person name="Lalanne C."/>
            <person name="Gautier V."/>
            <person name="Ament-Velasquez S.L."/>
            <person name="Kruys A."/>
            <person name="Hutchinson M.I."/>
            <person name="Powell A.J."/>
            <person name="Barry K."/>
            <person name="Miller A.N."/>
            <person name="Grigoriev I.V."/>
            <person name="Debuchy R."/>
            <person name="Gladieux P."/>
            <person name="Hiltunen Thoren M."/>
            <person name="Johannesson H."/>
        </authorList>
    </citation>
    <scope>NUCLEOTIDE SEQUENCE</scope>
    <source>
        <strain evidence="2">CBS 560.94</strain>
    </source>
</reference>
<sequence>MGPAFDSRLAHFFYFFFFFLSVFFPDGVLHLLLFFVGSPFLPAFFLSFDYVRICVCACVCAYVCACVYRHVWYVFEAFCSFCLSEAGYRT</sequence>
<feature type="transmembrane region" description="Helical" evidence="1">
    <location>
        <begin position="50"/>
        <end position="68"/>
    </location>
</feature>
<dbReference type="RefSeq" id="XP_062686171.1">
    <property type="nucleotide sequence ID" value="XM_062825971.1"/>
</dbReference>
<proteinExistence type="predicted"/>
<keyword evidence="1" id="KW-1133">Transmembrane helix</keyword>
<feature type="transmembrane region" description="Helical" evidence="1">
    <location>
        <begin position="12"/>
        <end position="38"/>
    </location>
</feature>
<evidence type="ECO:0000313" key="2">
    <source>
        <dbReference type="EMBL" id="KAK3354793.1"/>
    </source>
</evidence>
<accession>A0AAE0JNZ1</accession>
<comment type="caution">
    <text evidence="2">The sequence shown here is derived from an EMBL/GenBank/DDBJ whole genome shotgun (WGS) entry which is preliminary data.</text>
</comment>
<dbReference type="GeneID" id="87863125"/>
<gene>
    <name evidence="2" type="ORF">B0H65DRAFT_449727</name>
</gene>
<organism evidence="2 3">
    <name type="scientific">Neurospora tetraspora</name>
    <dbReference type="NCBI Taxonomy" id="94610"/>
    <lineage>
        <taxon>Eukaryota</taxon>
        <taxon>Fungi</taxon>
        <taxon>Dikarya</taxon>
        <taxon>Ascomycota</taxon>
        <taxon>Pezizomycotina</taxon>
        <taxon>Sordariomycetes</taxon>
        <taxon>Sordariomycetidae</taxon>
        <taxon>Sordariales</taxon>
        <taxon>Sordariaceae</taxon>
        <taxon>Neurospora</taxon>
    </lineage>
</organism>
<dbReference type="EMBL" id="JAUEPP010000001">
    <property type="protein sequence ID" value="KAK3354793.1"/>
    <property type="molecule type" value="Genomic_DNA"/>
</dbReference>
<dbReference type="AlphaFoldDB" id="A0AAE0JNZ1"/>
<keyword evidence="3" id="KW-1185">Reference proteome</keyword>
<keyword evidence="1" id="KW-0812">Transmembrane</keyword>
<name>A0AAE0JNZ1_9PEZI</name>
<keyword evidence="1" id="KW-0472">Membrane</keyword>
<reference evidence="2" key="2">
    <citation type="submission" date="2023-06" db="EMBL/GenBank/DDBJ databases">
        <authorList>
            <consortium name="Lawrence Berkeley National Laboratory"/>
            <person name="Haridas S."/>
            <person name="Hensen N."/>
            <person name="Bonometti L."/>
            <person name="Westerberg I."/>
            <person name="Brannstrom I.O."/>
            <person name="Guillou S."/>
            <person name="Cros-Aarteil S."/>
            <person name="Calhoun S."/>
            <person name="Kuo A."/>
            <person name="Mondo S."/>
            <person name="Pangilinan J."/>
            <person name="Riley R."/>
            <person name="Labutti K."/>
            <person name="Andreopoulos B."/>
            <person name="Lipzen A."/>
            <person name="Chen C."/>
            <person name="Yanf M."/>
            <person name="Daum C."/>
            <person name="Ng V."/>
            <person name="Clum A."/>
            <person name="Steindorff A."/>
            <person name="Ohm R."/>
            <person name="Martin F."/>
            <person name="Silar P."/>
            <person name="Natvig D."/>
            <person name="Lalanne C."/>
            <person name="Gautier V."/>
            <person name="Ament-Velasquez S.L."/>
            <person name="Kruys A."/>
            <person name="Hutchinson M.I."/>
            <person name="Powell A.J."/>
            <person name="Barry K."/>
            <person name="Miller A.N."/>
            <person name="Grigoriev I.V."/>
            <person name="Debuchy R."/>
            <person name="Gladieux P."/>
            <person name="Thoren M.H."/>
            <person name="Johannesson H."/>
        </authorList>
    </citation>
    <scope>NUCLEOTIDE SEQUENCE</scope>
    <source>
        <strain evidence="2">CBS 560.94</strain>
    </source>
</reference>